<feature type="transmembrane region" description="Helical" evidence="7">
    <location>
        <begin position="414"/>
        <end position="434"/>
    </location>
</feature>
<feature type="transmembrane region" description="Helical" evidence="7">
    <location>
        <begin position="378"/>
        <end position="408"/>
    </location>
</feature>
<evidence type="ECO:0000256" key="7">
    <source>
        <dbReference type="SAM" id="Phobius"/>
    </source>
</evidence>
<evidence type="ECO:0000256" key="1">
    <source>
        <dbReference type="ARBA" id="ARBA00004127"/>
    </source>
</evidence>
<dbReference type="OrthoDB" id="9811718at2"/>
<dbReference type="RefSeq" id="WP_109672155.1">
    <property type="nucleotide sequence ID" value="NZ_QGDT01000001.1"/>
</dbReference>
<feature type="transmembrane region" description="Helical" evidence="7">
    <location>
        <begin position="30"/>
        <end position="50"/>
    </location>
</feature>
<dbReference type="PANTHER" id="PTHR43507">
    <property type="entry name" value="NADH-UBIQUINONE OXIDOREDUCTASE CHAIN 4"/>
    <property type="match status" value="1"/>
</dbReference>
<dbReference type="Proteomes" id="UP000245880">
    <property type="component" value="Unassembled WGS sequence"/>
</dbReference>
<name>A0A316ARV2_9BACT</name>
<dbReference type="Pfam" id="PF00361">
    <property type="entry name" value="Proton_antipo_M"/>
    <property type="match status" value="1"/>
</dbReference>
<evidence type="ECO:0000256" key="2">
    <source>
        <dbReference type="ARBA" id="ARBA00009025"/>
    </source>
</evidence>
<sequence length="505" mass="56226">MTLIYLIVILLAGGLLSLLAERRSPHAPRWVALITTCASLVVGLLFWIQHYPQIIQSPADHWLERFQVSWIPSFGISFHLAIDGLSLILLTLTSFMGILAVGCSWNEIQEKTGFYYFNLLWVLAGVAGVFMAMDLFMFYFFWEVMLIPMYFLISLWGSEKREYAAIKFFIFTQASGLLMFLAILGLYYIHGQNTGVYSFDYFDLLGSTLPPSLAFWLMLGFAIAFSVKLPLFPFHSWLPDAHGEAPTAGSLLLAGLLLKTGAYGLLRFVIPLFPDQAQAMAEPAMVLGVIGILYGAFLAFAQTDLKRLVAYTSVSHMGFVVLGIFAFNELALQGVVMQLVTHAISTGALFILAGMLKERLHTRNIDQMGGLWSRMPQLGTLGLVFALASLGLPGFGNFIAEFLILMGAFEESRWLTVVAALGLIFSALYSLRIVQKIFLGPQERYGELPDFTVRERWMMAALALSILWLGIYPQPIINTAKPAIVQLVKLMDIKPDTTSQHHYGP</sequence>
<feature type="transmembrane region" description="Helical" evidence="7">
    <location>
        <begin position="251"/>
        <end position="272"/>
    </location>
</feature>
<dbReference type="NCBIfam" id="TIGR01972">
    <property type="entry name" value="NDH_I_M"/>
    <property type="match status" value="1"/>
</dbReference>
<feature type="transmembrane region" description="Helical" evidence="7">
    <location>
        <begin position="139"/>
        <end position="156"/>
    </location>
</feature>
<dbReference type="GO" id="GO:0003954">
    <property type="term" value="F:NADH dehydrogenase activity"/>
    <property type="evidence" value="ECO:0007669"/>
    <property type="project" value="TreeGrafter"/>
</dbReference>
<dbReference type="GO" id="GO:0048039">
    <property type="term" value="F:ubiquinone binding"/>
    <property type="evidence" value="ECO:0007669"/>
    <property type="project" value="TreeGrafter"/>
</dbReference>
<dbReference type="AlphaFoldDB" id="A0A316ARV2"/>
<evidence type="ECO:0000259" key="8">
    <source>
        <dbReference type="Pfam" id="PF00361"/>
    </source>
</evidence>
<keyword evidence="3 6" id="KW-0812">Transmembrane</keyword>
<dbReference type="GO" id="GO:0042773">
    <property type="term" value="P:ATP synthesis coupled electron transport"/>
    <property type="evidence" value="ECO:0007669"/>
    <property type="project" value="InterPro"/>
</dbReference>
<feature type="domain" description="NADH:quinone oxidoreductase/Mrp antiporter transmembrane" evidence="8">
    <location>
        <begin position="132"/>
        <end position="421"/>
    </location>
</feature>
<feature type="transmembrane region" description="Helical" evidence="7">
    <location>
        <begin position="339"/>
        <end position="357"/>
    </location>
</feature>
<evidence type="ECO:0000256" key="3">
    <source>
        <dbReference type="ARBA" id="ARBA00022692"/>
    </source>
</evidence>
<dbReference type="PRINTS" id="PR01437">
    <property type="entry name" value="NUOXDRDTASE4"/>
</dbReference>
<feature type="transmembrane region" description="Helical" evidence="7">
    <location>
        <begin position="113"/>
        <end position="133"/>
    </location>
</feature>
<accession>A0A316ARV2</accession>
<protein>
    <submittedName>
        <fullName evidence="9">NADH-quinone oxidoreductase subunit M</fullName>
    </submittedName>
</protein>
<feature type="transmembrane region" description="Helical" evidence="7">
    <location>
        <begin position="308"/>
        <end position="327"/>
    </location>
</feature>
<dbReference type="GO" id="GO:0016020">
    <property type="term" value="C:membrane"/>
    <property type="evidence" value="ECO:0007669"/>
    <property type="project" value="UniProtKB-SubCell"/>
</dbReference>
<evidence type="ECO:0000256" key="4">
    <source>
        <dbReference type="ARBA" id="ARBA00022989"/>
    </source>
</evidence>
<comment type="caution">
    <text evidence="9">The sequence shown here is derived from an EMBL/GenBank/DDBJ whole genome shotgun (WGS) entry which is preliminary data.</text>
</comment>
<evidence type="ECO:0000313" key="9">
    <source>
        <dbReference type="EMBL" id="PWJ60086.1"/>
    </source>
</evidence>
<dbReference type="InterPro" id="IPR010227">
    <property type="entry name" value="NADH_Q_OxRdtase_chainM/4"/>
</dbReference>
<keyword evidence="5 7" id="KW-0472">Membrane</keyword>
<dbReference type="GO" id="GO:0012505">
    <property type="term" value="C:endomembrane system"/>
    <property type="evidence" value="ECO:0007669"/>
    <property type="project" value="UniProtKB-SubCell"/>
</dbReference>
<organism evidence="9 10">
    <name type="scientific">Dyadobacter jejuensis</name>
    <dbReference type="NCBI Taxonomy" id="1082580"/>
    <lineage>
        <taxon>Bacteria</taxon>
        <taxon>Pseudomonadati</taxon>
        <taxon>Bacteroidota</taxon>
        <taxon>Cytophagia</taxon>
        <taxon>Cytophagales</taxon>
        <taxon>Spirosomataceae</taxon>
        <taxon>Dyadobacter</taxon>
    </lineage>
</organism>
<comment type="similarity">
    <text evidence="2">Belongs to the complex I subunit 4 family.</text>
</comment>
<evidence type="ECO:0000313" key="10">
    <source>
        <dbReference type="Proteomes" id="UP000245880"/>
    </source>
</evidence>
<dbReference type="GO" id="GO:0015990">
    <property type="term" value="P:electron transport coupled proton transport"/>
    <property type="evidence" value="ECO:0007669"/>
    <property type="project" value="TreeGrafter"/>
</dbReference>
<evidence type="ECO:0000256" key="5">
    <source>
        <dbReference type="ARBA" id="ARBA00023136"/>
    </source>
</evidence>
<reference evidence="9 10" key="1">
    <citation type="submission" date="2018-03" db="EMBL/GenBank/DDBJ databases">
        <title>Genomic Encyclopedia of Archaeal and Bacterial Type Strains, Phase II (KMG-II): from individual species to whole genera.</title>
        <authorList>
            <person name="Goeker M."/>
        </authorList>
    </citation>
    <scope>NUCLEOTIDE SEQUENCE [LARGE SCALE GENOMIC DNA]</scope>
    <source>
        <strain evidence="9 10">DSM 100346</strain>
    </source>
</reference>
<dbReference type="InterPro" id="IPR001750">
    <property type="entry name" value="ND/Mrp_TM"/>
</dbReference>
<feature type="transmembrane region" description="Helical" evidence="7">
    <location>
        <begin position="209"/>
        <end position="231"/>
    </location>
</feature>
<dbReference type="PANTHER" id="PTHR43507:SF1">
    <property type="entry name" value="NADH-UBIQUINONE OXIDOREDUCTASE CHAIN 4"/>
    <property type="match status" value="1"/>
</dbReference>
<dbReference type="NCBIfam" id="NF004498">
    <property type="entry name" value="PRK05846.1-1"/>
    <property type="match status" value="1"/>
</dbReference>
<feature type="transmembrane region" description="Helical" evidence="7">
    <location>
        <begin position="284"/>
        <end position="301"/>
    </location>
</feature>
<dbReference type="EMBL" id="QGDT01000001">
    <property type="protein sequence ID" value="PWJ60086.1"/>
    <property type="molecule type" value="Genomic_DNA"/>
</dbReference>
<feature type="transmembrane region" description="Helical" evidence="7">
    <location>
        <begin position="168"/>
        <end position="189"/>
    </location>
</feature>
<evidence type="ECO:0000256" key="6">
    <source>
        <dbReference type="RuleBase" id="RU000320"/>
    </source>
</evidence>
<comment type="subcellular location">
    <subcellularLocation>
        <location evidence="1">Endomembrane system</location>
        <topology evidence="1">Multi-pass membrane protein</topology>
    </subcellularLocation>
    <subcellularLocation>
        <location evidence="6">Membrane</location>
        <topology evidence="6">Multi-pass membrane protein</topology>
    </subcellularLocation>
</comment>
<proteinExistence type="inferred from homology"/>
<gene>
    <name evidence="9" type="ORF">CLV98_101262</name>
</gene>
<feature type="transmembrane region" description="Helical" evidence="7">
    <location>
        <begin position="88"/>
        <end position="106"/>
    </location>
</feature>
<keyword evidence="10" id="KW-1185">Reference proteome</keyword>
<keyword evidence="4 7" id="KW-1133">Transmembrane helix</keyword>
<dbReference type="GO" id="GO:0008137">
    <property type="term" value="F:NADH dehydrogenase (ubiquinone) activity"/>
    <property type="evidence" value="ECO:0007669"/>
    <property type="project" value="InterPro"/>
</dbReference>
<dbReference type="InterPro" id="IPR003918">
    <property type="entry name" value="NADH_UbQ_OxRdtase"/>
</dbReference>